<dbReference type="Proteomes" id="UP000176336">
    <property type="component" value="Unassembled WGS sequence"/>
</dbReference>
<feature type="domain" description="Polymerase nucleotidyl transferase" evidence="10">
    <location>
        <begin position="13"/>
        <end position="93"/>
    </location>
</feature>
<dbReference type="AlphaFoldDB" id="A0A1F5ITS7"/>
<comment type="cofactor">
    <cofactor evidence="1">
        <name>Mg(2+)</name>
        <dbReference type="ChEBI" id="CHEBI:18420"/>
    </cofactor>
</comment>
<evidence type="ECO:0000313" key="11">
    <source>
        <dbReference type="EMBL" id="OGE19775.1"/>
    </source>
</evidence>
<keyword evidence="3" id="KW-0808">Transferase</keyword>
<dbReference type="SUPFAM" id="SSF81301">
    <property type="entry name" value="Nucleotidyltransferase"/>
    <property type="match status" value="1"/>
</dbReference>
<sequence>MTQSQIRIAEIKNKILPILKQAGVKKSSLFGSYVKGEETKSSDIDILVEPPKTMSLFGLAGLKLDLEEALNKEVDIVTYNSIHPLLKEYILKDQVRIL</sequence>
<dbReference type="GO" id="GO:0005524">
    <property type="term" value="F:ATP binding"/>
    <property type="evidence" value="ECO:0007669"/>
    <property type="project" value="UniProtKB-KW"/>
</dbReference>
<accession>A0A1F5ITS7</accession>
<evidence type="ECO:0000259" key="10">
    <source>
        <dbReference type="Pfam" id="PF01909"/>
    </source>
</evidence>
<evidence type="ECO:0000256" key="5">
    <source>
        <dbReference type="ARBA" id="ARBA00022723"/>
    </source>
</evidence>
<dbReference type="GO" id="GO:0016779">
    <property type="term" value="F:nucleotidyltransferase activity"/>
    <property type="evidence" value="ECO:0007669"/>
    <property type="project" value="UniProtKB-KW"/>
</dbReference>
<dbReference type="InterPro" id="IPR043519">
    <property type="entry name" value="NT_sf"/>
</dbReference>
<proteinExistence type="inferred from homology"/>
<keyword evidence="6" id="KW-0547">Nucleotide-binding</keyword>
<evidence type="ECO:0000256" key="6">
    <source>
        <dbReference type="ARBA" id="ARBA00022741"/>
    </source>
</evidence>
<keyword evidence="7" id="KW-0067">ATP-binding</keyword>
<keyword evidence="4" id="KW-0548">Nucleotidyltransferase</keyword>
<evidence type="ECO:0000256" key="1">
    <source>
        <dbReference type="ARBA" id="ARBA00001946"/>
    </source>
</evidence>
<dbReference type="Pfam" id="PF01909">
    <property type="entry name" value="NTP_transf_2"/>
    <property type="match status" value="1"/>
</dbReference>
<evidence type="ECO:0000313" key="12">
    <source>
        <dbReference type="Proteomes" id="UP000176336"/>
    </source>
</evidence>
<organism evidence="11 12">
    <name type="scientific">Candidatus Daviesbacteria bacterium RIFCSPHIGHO2_01_FULL_41_23</name>
    <dbReference type="NCBI Taxonomy" id="1797764"/>
    <lineage>
        <taxon>Bacteria</taxon>
        <taxon>Candidatus Daviesiibacteriota</taxon>
    </lineage>
</organism>
<keyword evidence="2" id="KW-1277">Toxin-antitoxin system</keyword>
<dbReference type="EMBL" id="MFCR01000001">
    <property type="protein sequence ID" value="OGE19775.1"/>
    <property type="molecule type" value="Genomic_DNA"/>
</dbReference>
<evidence type="ECO:0000256" key="9">
    <source>
        <dbReference type="ARBA" id="ARBA00038276"/>
    </source>
</evidence>
<dbReference type="CDD" id="cd05403">
    <property type="entry name" value="NT_KNTase_like"/>
    <property type="match status" value="1"/>
</dbReference>
<dbReference type="PANTHER" id="PTHR33571:SF14">
    <property type="entry name" value="PROTEIN ADENYLYLTRANSFERASE MJ0435-RELATED"/>
    <property type="match status" value="1"/>
</dbReference>
<reference evidence="11 12" key="1">
    <citation type="journal article" date="2016" name="Nat. Commun.">
        <title>Thousands of microbial genomes shed light on interconnected biogeochemical processes in an aquifer system.</title>
        <authorList>
            <person name="Anantharaman K."/>
            <person name="Brown C.T."/>
            <person name="Hug L.A."/>
            <person name="Sharon I."/>
            <person name="Castelle C.J."/>
            <person name="Probst A.J."/>
            <person name="Thomas B.C."/>
            <person name="Singh A."/>
            <person name="Wilkins M.J."/>
            <person name="Karaoz U."/>
            <person name="Brodie E.L."/>
            <person name="Williams K.H."/>
            <person name="Hubbard S.S."/>
            <person name="Banfield J.F."/>
        </authorList>
    </citation>
    <scope>NUCLEOTIDE SEQUENCE [LARGE SCALE GENOMIC DNA]</scope>
</reference>
<name>A0A1F5ITS7_9BACT</name>
<evidence type="ECO:0000256" key="3">
    <source>
        <dbReference type="ARBA" id="ARBA00022679"/>
    </source>
</evidence>
<protein>
    <recommendedName>
        <fullName evidence="10">Polymerase nucleotidyl transferase domain-containing protein</fullName>
    </recommendedName>
</protein>
<dbReference type="Gene3D" id="3.30.460.10">
    <property type="entry name" value="Beta Polymerase, domain 2"/>
    <property type="match status" value="1"/>
</dbReference>
<comment type="similarity">
    <text evidence="9">Belongs to the MntA antitoxin family.</text>
</comment>
<dbReference type="GO" id="GO:0046872">
    <property type="term" value="F:metal ion binding"/>
    <property type="evidence" value="ECO:0007669"/>
    <property type="project" value="UniProtKB-KW"/>
</dbReference>
<dbReference type="InterPro" id="IPR002934">
    <property type="entry name" value="Polymerase_NTP_transf_dom"/>
</dbReference>
<comment type="caution">
    <text evidence="11">The sequence shown here is derived from an EMBL/GenBank/DDBJ whole genome shotgun (WGS) entry which is preliminary data.</text>
</comment>
<evidence type="ECO:0000256" key="7">
    <source>
        <dbReference type="ARBA" id="ARBA00022840"/>
    </source>
</evidence>
<evidence type="ECO:0000256" key="8">
    <source>
        <dbReference type="ARBA" id="ARBA00022842"/>
    </source>
</evidence>
<evidence type="ECO:0000256" key="2">
    <source>
        <dbReference type="ARBA" id="ARBA00022649"/>
    </source>
</evidence>
<dbReference type="PANTHER" id="PTHR33571">
    <property type="entry name" value="SSL8005 PROTEIN"/>
    <property type="match status" value="1"/>
</dbReference>
<dbReference type="InterPro" id="IPR052038">
    <property type="entry name" value="Type-VII_TA_antitoxin"/>
</dbReference>
<gene>
    <name evidence="11" type="ORF">A2871_02210</name>
</gene>
<keyword evidence="5" id="KW-0479">Metal-binding</keyword>
<evidence type="ECO:0000256" key="4">
    <source>
        <dbReference type="ARBA" id="ARBA00022695"/>
    </source>
</evidence>
<keyword evidence="8" id="KW-0460">Magnesium</keyword>